<proteinExistence type="inferred from homology"/>
<evidence type="ECO:0000313" key="12">
    <source>
        <dbReference type="Proteomes" id="UP000016930"/>
    </source>
</evidence>
<dbReference type="FunFam" id="1.10.150.20:FF:000010">
    <property type="entry name" value="DNA polymerase lambda"/>
    <property type="match status" value="1"/>
</dbReference>
<dbReference type="Pfam" id="PF14792">
    <property type="entry name" value="DNA_pol_B_palm"/>
    <property type="match status" value="1"/>
</dbReference>
<keyword evidence="7" id="KW-0479">Metal-binding</keyword>
<dbReference type="Pfam" id="PF10391">
    <property type="entry name" value="DNA_pol_lambd_f"/>
    <property type="match status" value="1"/>
</dbReference>
<protein>
    <recommendedName>
        <fullName evidence="13">DNA polymerase</fullName>
    </recommendedName>
</protein>
<sequence length="184" mass="20817">MEIISTGELRRLEFEKTEDAETITLFQGIYGVGLNTARKWYNRGCRTLQDLNEGKGGVQLSHVQQIVVKYYADINSRMPRAEAAEILALRLDPQLFIAILGSYRRCEPDCGDIDILITRLTDDGKTHRGLLRRLLGELHAQGILTEDLCLPDNLNDLELVYRGLCRRDAHSIDSLTIPYESRGA</sequence>
<evidence type="ECO:0000256" key="6">
    <source>
        <dbReference type="ARBA" id="ARBA00022705"/>
    </source>
</evidence>
<dbReference type="InterPro" id="IPR022312">
    <property type="entry name" value="DNA_pol_X"/>
</dbReference>
<keyword evidence="3" id="KW-0237">DNA synthesis</keyword>
<dbReference type="PANTHER" id="PTHR11276">
    <property type="entry name" value="DNA POLYMERASE TYPE-X FAMILY MEMBER"/>
    <property type="match status" value="1"/>
</dbReference>
<dbReference type="InterPro" id="IPR028207">
    <property type="entry name" value="DNA_pol_B_palm_palm"/>
</dbReference>
<dbReference type="PRINTS" id="PR00869">
    <property type="entry name" value="DNAPOLX"/>
</dbReference>
<evidence type="ECO:0000259" key="9">
    <source>
        <dbReference type="Pfam" id="PF10391"/>
    </source>
</evidence>
<evidence type="ECO:0000256" key="7">
    <source>
        <dbReference type="ARBA" id="ARBA00022723"/>
    </source>
</evidence>
<evidence type="ECO:0000256" key="5">
    <source>
        <dbReference type="ARBA" id="ARBA00022695"/>
    </source>
</evidence>
<keyword evidence="6" id="KW-0235">DNA replication</keyword>
<dbReference type="STRING" id="914234.M2Q2D9"/>
<dbReference type="SUPFAM" id="SSF81301">
    <property type="entry name" value="Nucleotidyltransferase"/>
    <property type="match status" value="1"/>
</dbReference>
<dbReference type="GO" id="GO:0006303">
    <property type="term" value="P:double-strand break repair via nonhomologous end joining"/>
    <property type="evidence" value="ECO:0007669"/>
    <property type="project" value="TreeGrafter"/>
</dbReference>
<dbReference type="SUPFAM" id="SSF81585">
    <property type="entry name" value="PsbU/PolX domain-like"/>
    <property type="match status" value="1"/>
</dbReference>
<dbReference type="GO" id="GO:0005634">
    <property type="term" value="C:nucleus"/>
    <property type="evidence" value="ECO:0007669"/>
    <property type="project" value="UniProtKB-SubCell"/>
</dbReference>
<dbReference type="OrthoDB" id="205514at2759"/>
<keyword evidence="5" id="KW-0548">Nucleotidyltransferase</keyword>
<comment type="subcellular location">
    <subcellularLocation>
        <location evidence="1">Nucleus</location>
    </subcellularLocation>
</comment>
<dbReference type="GO" id="GO:0003677">
    <property type="term" value="F:DNA binding"/>
    <property type="evidence" value="ECO:0007669"/>
    <property type="project" value="InterPro"/>
</dbReference>
<dbReference type="InterPro" id="IPR043519">
    <property type="entry name" value="NT_sf"/>
</dbReference>
<comment type="similarity">
    <text evidence="2">Belongs to the DNA polymerase type-X family.</text>
</comment>
<dbReference type="GO" id="GO:0046872">
    <property type="term" value="F:metal ion binding"/>
    <property type="evidence" value="ECO:0007669"/>
    <property type="project" value="UniProtKB-KW"/>
</dbReference>
<organism evidence="11 12">
    <name type="scientific">Ceriporiopsis subvermispora (strain B)</name>
    <name type="common">White-rot fungus</name>
    <name type="synonym">Gelatoporia subvermispora</name>
    <dbReference type="NCBI Taxonomy" id="914234"/>
    <lineage>
        <taxon>Eukaryota</taxon>
        <taxon>Fungi</taxon>
        <taxon>Dikarya</taxon>
        <taxon>Basidiomycota</taxon>
        <taxon>Agaricomycotina</taxon>
        <taxon>Agaricomycetes</taxon>
        <taxon>Polyporales</taxon>
        <taxon>Gelatoporiaceae</taxon>
        <taxon>Gelatoporia</taxon>
    </lineage>
</organism>
<evidence type="ECO:0000259" key="10">
    <source>
        <dbReference type="Pfam" id="PF14792"/>
    </source>
</evidence>
<feature type="domain" description="DNA polymerase beta palm" evidence="10">
    <location>
        <begin position="77"/>
        <end position="169"/>
    </location>
</feature>
<gene>
    <name evidence="11" type="ORF">CERSUDRAFT_163631</name>
</gene>
<evidence type="ECO:0000313" key="11">
    <source>
        <dbReference type="EMBL" id="EMD30953.1"/>
    </source>
</evidence>
<keyword evidence="12" id="KW-1185">Reference proteome</keyword>
<evidence type="ECO:0000256" key="3">
    <source>
        <dbReference type="ARBA" id="ARBA00022634"/>
    </source>
</evidence>
<dbReference type="Gene3D" id="1.10.150.20">
    <property type="entry name" value="5' to 3' exonuclease, C-terminal subdomain"/>
    <property type="match status" value="1"/>
</dbReference>
<dbReference type="HOGENOM" id="CLU_1471562_0_0_1"/>
<reference evidence="11 12" key="1">
    <citation type="journal article" date="2012" name="Proc. Natl. Acad. Sci. U.S.A.">
        <title>Comparative genomics of Ceriporiopsis subvermispora and Phanerochaete chrysosporium provide insight into selective ligninolysis.</title>
        <authorList>
            <person name="Fernandez-Fueyo E."/>
            <person name="Ruiz-Duenas F.J."/>
            <person name="Ferreira P."/>
            <person name="Floudas D."/>
            <person name="Hibbett D.S."/>
            <person name="Canessa P."/>
            <person name="Larrondo L.F."/>
            <person name="James T.Y."/>
            <person name="Seelenfreund D."/>
            <person name="Lobos S."/>
            <person name="Polanco R."/>
            <person name="Tello M."/>
            <person name="Honda Y."/>
            <person name="Watanabe T."/>
            <person name="Watanabe T."/>
            <person name="Ryu J.S."/>
            <person name="Kubicek C.P."/>
            <person name="Schmoll M."/>
            <person name="Gaskell J."/>
            <person name="Hammel K.E."/>
            <person name="St John F.J."/>
            <person name="Vanden Wymelenberg A."/>
            <person name="Sabat G."/>
            <person name="Splinter BonDurant S."/>
            <person name="Syed K."/>
            <person name="Yadav J.S."/>
            <person name="Doddapaneni H."/>
            <person name="Subramanian V."/>
            <person name="Lavin J.L."/>
            <person name="Oguiza J.A."/>
            <person name="Perez G."/>
            <person name="Pisabarro A.G."/>
            <person name="Ramirez L."/>
            <person name="Santoyo F."/>
            <person name="Master E."/>
            <person name="Coutinho P.M."/>
            <person name="Henrissat B."/>
            <person name="Lombard V."/>
            <person name="Magnuson J.K."/>
            <person name="Kuees U."/>
            <person name="Hori C."/>
            <person name="Igarashi K."/>
            <person name="Samejima M."/>
            <person name="Held B.W."/>
            <person name="Barry K.W."/>
            <person name="LaButti K.M."/>
            <person name="Lapidus A."/>
            <person name="Lindquist E.A."/>
            <person name="Lucas S.M."/>
            <person name="Riley R."/>
            <person name="Salamov A.A."/>
            <person name="Hoffmeister D."/>
            <person name="Schwenk D."/>
            <person name="Hadar Y."/>
            <person name="Yarden O."/>
            <person name="de Vries R.P."/>
            <person name="Wiebenga A."/>
            <person name="Stenlid J."/>
            <person name="Eastwood D."/>
            <person name="Grigoriev I.V."/>
            <person name="Berka R.M."/>
            <person name="Blanchette R.A."/>
            <person name="Kersten P."/>
            <person name="Martinez A.T."/>
            <person name="Vicuna R."/>
            <person name="Cullen D."/>
        </authorList>
    </citation>
    <scope>NUCLEOTIDE SEQUENCE [LARGE SCALE GENOMIC DNA]</scope>
    <source>
        <strain evidence="11 12">B</strain>
    </source>
</reference>
<feature type="domain" description="DNA polymerase lambda fingers" evidence="9">
    <location>
        <begin position="25"/>
        <end position="75"/>
    </location>
</feature>
<feature type="non-terminal residue" evidence="11">
    <location>
        <position position="184"/>
    </location>
</feature>
<evidence type="ECO:0008006" key="13">
    <source>
        <dbReference type="Google" id="ProtNLM"/>
    </source>
</evidence>
<evidence type="ECO:0000256" key="2">
    <source>
        <dbReference type="ARBA" id="ARBA00008323"/>
    </source>
</evidence>
<dbReference type="InterPro" id="IPR018944">
    <property type="entry name" value="DNA_pol_lambd_fingers_domain"/>
</dbReference>
<dbReference type="PANTHER" id="PTHR11276:SF28">
    <property type="entry name" value="DNA POLYMERASE LAMBDA"/>
    <property type="match status" value="1"/>
</dbReference>
<accession>M2Q2D9</accession>
<name>M2Q2D9_CERS8</name>
<dbReference type="Proteomes" id="UP000016930">
    <property type="component" value="Unassembled WGS sequence"/>
</dbReference>
<evidence type="ECO:0000256" key="1">
    <source>
        <dbReference type="ARBA" id="ARBA00004123"/>
    </source>
</evidence>
<dbReference type="GO" id="GO:0003887">
    <property type="term" value="F:DNA-directed DNA polymerase activity"/>
    <property type="evidence" value="ECO:0007669"/>
    <property type="project" value="InterPro"/>
</dbReference>
<evidence type="ECO:0000256" key="8">
    <source>
        <dbReference type="ARBA" id="ARBA00023242"/>
    </source>
</evidence>
<dbReference type="AlphaFoldDB" id="M2Q2D9"/>
<keyword evidence="8" id="KW-0539">Nucleus</keyword>
<evidence type="ECO:0000256" key="4">
    <source>
        <dbReference type="ARBA" id="ARBA00022679"/>
    </source>
</evidence>
<dbReference type="Gene3D" id="3.30.460.10">
    <property type="entry name" value="Beta Polymerase, domain 2"/>
    <property type="match status" value="1"/>
</dbReference>
<keyword evidence="4" id="KW-0808">Transferase</keyword>
<dbReference type="EMBL" id="KB445828">
    <property type="protein sequence ID" value="EMD30953.1"/>
    <property type="molecule type" value="Genomic_DNA"/>
</dbReference>